<name>A0AAJ1EBH3_9PSED</name>
<gene>
    <name evidence="2" type="ORF">I8747_29170</name>
</gene>
<sequence length="95" mass="10859">MELACGDDATPDRVHPADRRRGVAVTSRHVHGYAFSQDGQPLPIRGSNSPNQYRWAQVEPWARLDLLTLMLDERYRRIGLNYAQSLLLMNAWPAQ</sequence>
<protein>
    <submittedName>
        <fullName evidence="2">Uncharacterized protein</fullName>
    </submittedName>
</protein>
<feature type="compositionally biased region" description="Basic and acidic residues" evidence="1">
    <location>
        <begin position="10"/>
        <end position="21"/>
    </location>
</feature>
<evidence type="ECO:0000313" key="3">
    <source>
        <dbReference type="Proteomes" id="UP000787568"/>
    </source>
</evidence>
<proteinExistence type="predicted"/>
<dbReference type="EMBL" id="JAEEFW010000012">
    <property type="protein sequence ID" value="MBU4636891.1"/>
    <property type="molecule type" value="Genomic_DNA"/>
</dbReference>
<accession>A0AAJ1EBH3</accession>
<comment type="caution">
    <text evidence="2">The sequence shown here is derived from an EMBL/GenBank/DDBJ whole genome shotgun (WGS) entry which is preliminary data.</text>
</comment>
<evidence type="ECO:0000256" key="1">
    <source>
        <dbReference type="SAM" id="MobiDB-lite"/>
    </source>
</evidence>
<feature type="region of interest" description="Disordered" evidence="1">
    <location>
        <begin position="1"/>
        <end position="24"/>
    </location>
</feature>
<evidence type="ECO:0000313" key="2">
    <source>
        <dbReference type="EMBL" id="MBU4636891.1"/>
    </source>
</evidence>
<dbReference type="Proteomes" id="UP000787568">
    <property type="component" value="Unassembled WGS sequence"/>
</dbReference>
<dbReference type="AlphaFoldDB" id="A0AAJ1EBH3"/>
<dbReference type="RefSeq" id="WP_124308116.1">
    <property type="nucleotide sequence ID" value="NZ_CP027715.1"/>
</dbReference>
<organism evidence="2 3">
    <name type="scientific">Pseudomonas chlororaphis subsp. aurantiaca</name>
    <dbReference type="NCBI Taxonomy" id="86192"/>
    <lineage>
        <taxon>Bacteria</taxon>
        <taxon>Pseudomonadati</taxon>
        <taxon>Pseudomonadota</taxon>
        <taxon>Gammaproteobacteria</taxon>
        <taxon>Pseudomonadales</taxon>
        <taxon>Pseudomonadaceae</taxon>
        <taxon>Pseudomonas</taxon>
    </lineage>
</organism>
<reference evidence="2" key="1">
    <citation type="submission" date="2020-12" db="EMBL/GenBank/DDBJ databases">
        <title>Generalized mutagenesis with transposon Tn5. A laboratory procedure for the identification of genes responsible for a bacterial phenotype and its regulation, illustrated with phenazine production in Pseudomonas chlororaphis.</title>
        <authorList>
            <person name="Muzio F."/>
            <person name="Sobrero P."/>
            <person name="Agaras B."/>
            <person name="Valverde C."/>
        </authorList>
    </citation>
    <scope>NUCLEOTIDE SEQUENCE</scope>
    <source>
        <strain evidence="2">SMMP3</strain>
    </source>
</reference>